<keyword evidence="3" id="KW-1003">Cell membrane</keyword>
<dbReference type="InterPro" id="IPR027417">
    <property type="entry name" value="P-loop_NTPase"/>
</dbReference>
<feature type="domain" description="ABC transmembrane type-1" evidence="11">
    <location>
        <begin position="53"/>
        <end position="344"/>
    </location>
</feature>
<reference evidence="12 13" key="2">
    <citation type="journal article" date="2003" name="DNA Res.">
        <title>Complete genome structure of Gloeobacter violaceus PCC 7421, a cyanobacterium that lacks thylakoids (supplement).</title>
        <authorList>
            <person name="Nakamura Y."/>
            <person name="Kaneko T."/>
            <person name="Sato S."/>
            <person name="Mimuro M."/>
            <person name="Miyashita H."/>
            <person name="Tsuchiya T."/>
            <person name="Sasamoto S."/>
            <person name="Watanabe A."/>
            <person name="Kawashima K."/>
            <person name="Kishida Y."/>
            <person name="Kiyokawa C."/>
            <person name="Kohara M."/>
            <person name="Matsumoto M."/>
            <person name="Matsuno A."/>
            <person name="Nakazaki N."/>
            <person name="Shimpo S."/>
            <person name="Takeuchi C."/>
            <person name="Yamada M."/>
            <person name="Tabata S."/>
        </authorList>
    </citation>
    <scope>NUCLEOTIDE SEQUENCE [LARGE SCALE GENOMIC DNA]</scope>
    <source>
        <strain evidence="13">ATCC 29082 / PCC 7421</strain>
    </source>
</reference>
<dbReference type="Gene3D" id="1.20.1560.10">
    <property type="entry name" value="ABC transporter type 1, transmembrane domain"/>
    <property type="match status" value="1"/>
</dbReference>
<dbReference type="PROSITE" id="PS00211">
    <property type="entry name" value="ABC_TRANSPORTER_1"/>
    <property type="match status" value="1"/>
</dbReference>
<comment type="subcellular location">
    <subcellularLocation>
        <location evidence="1">Cell membrane</location>
        <topology evidence="1">Multi-pass membrane protein</topology>
    </subcellularLocation>
</comment>
<evidence type="ECO:0000259" key="10">
    <source>
        <dbReference type="PROSITE" id="PS50893"/>
    </source>
</evidence>
<dbReference type="Pfam" id="PF00005">
    <property type="entry name" value="ABC_tran"/>
    <property type="match status" value="1"/>
</dbReference>
<evidence type="ECO:0000256" key="6">
    <source>
        <dbReference type="ARBA" id="ARBA00022840"/>
    </source>
</evidence>
<dbReference type="OrthoDB" id="9762790at2"/>
<feature type="transmembrane region" description="Helical" evidence="9">
    <location>
        <begin position="198"/>
        <end position="218"/>
    </location>
</feature>
<evidence type="ECO:0000256" key="2">
    <source>
        <dbReference type="ARBA" id="ARBA00022448"/>
    </source>
</evidence>
<feature type="domain" description="ABC transporter" evidence="10">
    <location>
        <begin position="379"/>
        <end position="619"/>
    </location>
</feature>
<keyword evidence="2" id="KW-0813">Transport</keyword>
<dbReference type="InterPro" id="IPR003439">
    <property type="entry name" value="ABC_transporter-like_ATP-bd"/>
</dbReference>
<dbReference type="GO" id="GO:0016887">
    <property type="term" value="F:ATP hydrolysis activity"/>
    <property type="evidence" value="ECO:0007669"/>
    <property type="project" value="InterPro"/>
</dbReference>
<dbReference type="SMART" id="SM00382">
    <property type="entry name" value="AAA"/>
    <property type="match status" value="1"/>
</dbReference>
<feature type="transmembrane region" description="Helical" evidence="9">
    <location>
        <begin position="169"/>
        <end position="192"/>
    </location>
</feature>
<dbReference type="eggNOG" id="COG1132">
    <property type="taxonomic scope" value="Bacteria"/>
</dbReference>
<keyword evidence="13" id="KW-1185">Reference proteome</keyword>
<sequence length="626" mass="69026">MAEDEPPGQMGGCRRGGQVATMEISSTRFGLSMFVRLRRVLELVWQSGPLACVGLLLLTLVGGVLPAVQLYVGKLIIDTVVAASARPDGEIFTSRALGLVGLELGLLVLSAAVQTAGSILQEVFGEKLTFQINERILHKADALELAYFEDSKFYDALQRAQREAGYRPLGLLIQSLSITQSVVSMGALVVLLARLGAFVLPVLVLASVPLLVTTVRFVRMGYLLVRARTPEARQMSYIKTLMGTDQAAKEIKLFNLGPYFIESFRNLFTKVHRETVDLALRKGAARVGSSVFNAVCYAGLYGYLIWMALRRLLTIGDLTLYAGAVLQLNNQLQSLSESGARVYQNALFIDDLFRFLDLEPRRAVAAAPRPVPERIEQGIRFENVSFRYPGSEREVLSGVSFEIRPGETVALVGENGSGKTTLVKLLTRLYEPTGGRILLEGRDLAEYEPEQLRKLVGVVFQDFVRFHATARDNIGYGRVDALTDFERIEAAAGRGGADALITGLARGYDTMLGKWFREGQELSGGQWQKIALARAYMRDAPVLVLDEPTAALDARAEHEVFSKFRELRQGKMALLISHRFSTVLTADRIVVLEGGRVGEQGTHRELAARNGRYAELFTLQAEGYRE</sequence>
<accession>Q7NIB9</accession>
<dbReference type="GO" id="GO:0034040">
    <property type="term" value="F:ATPase-coupled lipid transmembrane transporter activity"/>
    <property type="evidence" value="ECO:0000318"/>
    <property type="project" value="GO_Central"/>
</dbReference>
<keyword evidence="8 9" id="KW-0472">Membrane</keyword>
<keyword evidence="6" id="KW-0067">ATP-binding</keyword>
<evidence type="ECO:0000256" key="9">
    <source>
        <dbReference type="SAM" id="Phobius"/>
    </source>
</evidence>
<dbReference type="GO" id="GO:0005886">
    <property type="term" value="C:plasma membrane"/>
    <property type="evidence" value="ECO:0007669"/>
    <property type="project" value="UniProtKB-SubCell"/>
</dbReference>
<dbReference type="GO" id="GO:0005524">
    <property type="term" value="F:ATP binding"/>
    <property type="evidence" value="ECO:0007669"/>
    <property type="project" value="UniProtKB-KW"/>
</dbReference>
<evidence type="ECO:0000256" key="8">
    <source>
        <dbReference type="ARBA" id="ARBA00023136"/>
    </source>
</evidence>
<feature type="transmembrane region" description="Helical" evidence="9">
    <location>
        <begin position="291"/>
        <end position="309"/>
    </location>
</feature>
<dbReference type="KEGG" id="gvi:gll2264"/>
<dbReference type="PROSITE" id="PS50929">
    <property type="entry name" value="ABC_TM1F"/>
    <property type="match status" value="1"/>
</dbReference>
<dbReference type="SUPFAM" id="SSF90123">
    <property type="entry name" value="ABC transporter transmembrane region"/>
    <property type="match status" value="1"/>
</dbReference>
<dbReference type="EMBL" id="BA000045">
    <property type="protein sequence ID" value="BAC90205.1"/>
    <property type="molecule type" value="Genomic_DNA"/>
</dbReference>
<evidence type="ECO:0000313" key="12">
    <source>
        <dbReference type="EMBL" id="BAC90205.1"/>
    </source>
</evidence>
<dbReference type="AlphaFoldDB" id="Q7NIB9"/>
<dbReference type="InterPro" id="IPR039421">
    <property type="entry name" value="Type_1_exporter"/>
</dbReference>
<dbReference type="Gene3D" id="3.40.50.300">
    <property type="entry name" value="P-loop containing nucleotide triphosphate hydrolases"/>
    <property type="match status" value="1"/>
</dbReference>
<evidence type="ECO:0000256" key="4">
    <source>
        <dbReference type="ARBA" id="ARBA00022692"/>
    </source>
</evidence>
<dbReference type="PROSITE" id="PS50893">
    <property type="entry name" value="ABC_TRANSPORTER_2"/>
    <property type="match status" value="1"/>
</dbReference>
<dbReference type="PhylomeDB" id="Q7NIB9"/>
<dbReference type="STRING" id="251221.gene:10759759"/>
<evidence type="ECO:0000313" key="13">
    <source>
        <dbReference type="Proteomes" id="UP000000557"/>
    </source>
</evidence>
<dbReference type="InterPro" id="IPR017871">
    <property type="entry name" value="ABC_transporter-like_CS"/>
</dbReference>
<evidence type="ECO:0000259" key="11">
    <source>
        <dbReference type="PROSITE" id="PS50929"/>
    </source>
</evidence>
<dbReference type="InterPro" id="IPR003593">
    <property type="entry name" value="AAA+_ATPase"/>
</dbReference>
<keyword evidence="7 9" id="KW-1133">Transmembrane helix</keyword>
<dbReference type="HOGENOM" id="CLU_000604_84_3_3"/>
<dbReference type="PANTHER" id="PTHR43394">
    <property type="entry name" value="ATP-DEPENDENT PERMEASE MDL1, MITOCHONDRIAL"/>
    <property type="match status" value="1"/>
</dbReference>
<keyword evidence="5" id="KW-0547">Nucleotide-binding</keyword>
<proteinExistence type="predicted"/>
<evidence type="ECO:0000256" key="7">
    <source>
        <dbReference type="ARBA" id="ARBA00022989"/>
    </source>
</evidence>
<dbReference type="InterPro" id="IPR036640">
    <property type="entry name" value="ABC1_TM_sf"/>
</dbReference>
<gene>
    <name evidence="12" type="ordered locus">gll2264</name>
</gene>
<dbReference type="InterPro" id="IPR011527">
    <property type="entry name" value="ABC1_TM_dom"/>
</dbReference>
<dbReference type="GO" id="GO:0140359">
    <property type="term" value="F:ABC-type transporter activity"/>
    <property type="evidence" value="ECO:0007669"/>
    <property type="project" value="InterPro"/>
</dbReference>
<dbReference type="Pfam" id="PF00664">
    <property type="entry name" value="ABC_membrane"/>
    <property type="match status" value="1"/>
</dbReference>
<dbReference type="EnsemblBacteria" id="BAC90205">
    <property type="protein sequence ID" value="BAC90205"/>
    <property type="gene ID" value="BAC90205"/>
</dbReference>
<dbReference type="SUPFAM" id="SSF52540">
    <property type="entry name" value="P-loop containing nucleoside triphosphate hydrolases"/>
    <property type="match status" value="1"/>
</dbReference>
<evidence type="ECO:0000256" key="1">
    <source>
        <dbReference type="ARBA" id="ARBA00004651"/>
    </source>
</evidence>
<dbReference type="GO" id="GO:0055085">
    <property type="term" value="P:transmembrane transport"/>
    <property type="evidence" value="ECO:0000318"/>
    <property type="project" value="GO_Central"/>
</dbReference>
<evidence type="ECO:0000256" key="3">
    <source>
        <dbReference type="ARBA" id="ARBA00022475"/>
    </source>
</evidence>
<organism evidence="12 13">
    <name type="scientific">Gloeobacter violaceus (strain ATCC 29082 / PCC 7421)</name>
    <dbReference type="NCBI Taxonomy" id="251221"/>
    <lineage>
        <taxon>Bacteria</taxon>
        <taxon>Bacillati</taxon>
        <taxon>Cyanobacteriota</taxon>
        <taxon>Cyanophyceae</taxon>
        <taxon>Gloeobacterales</taxon>
        <taxon>Gloeobacteraceae</taxon>
        <taxon>Gloeobacter</taxon>
    </lineage>
</organism>
<name>Q7NIB9_GLOVI</name>
<dbReference type="FunFam" id="1.20.1560.10:FF:000200">
    <property type="entry name" value="HlyB/MsbA family ABC transporter"/>
    <property type="match status" value="1"/>
</dbReference>
<evidence type="ECO:0000256" key="5">
    <source>
        <dbReference type="ARBA" id="ARBA00022741"/>
    </source>
</evidence>
<dbReference type="InParanoid" id="Q7NIB9"/>
<dbReference type="PANTHER" id="PTHR43394:SF1">
    <property type="entry name" value="ATP-BINDING CASSETTE SUB-FAMILY B MEMBER 10, MITOCHONDRIAL"/>
    <property type="match status" value="1"/>
</dbReference>
<protein>
    <submittedName>
        <fullName evidence="12">HlyB/MsbA family ABC transporter</fullName>
    </submittedName>
</protein>
<feature type="transmembrane region" description="Helical" evidence="9">
    <location>
        <begin position="43"/>
        <end position="65"/>
    </location>
</feature>
<dbReference type="Proteomes" id="UP000000557">
    <property type="component" value="Chromosome"/>
</dbReference>
<keyword evidence="4 9" id="KW-0812">Transmembrane</keyword>
<dbReference type="FunFam" id="3.40.50.300:FF:000221">
    <property type="entry name" value="Multidrug ABC transporter ATP-binding protein"/>
    <property type="match status" value="1"/>
</dbReference>
<reference evidence="12 13" key="1">
    <citation type="journal article" date="2003" name="DNA Res.">
        <title>Complete genome structure of Gloeobacter violaceus PCC 7421, a cyanobacterium that lacks thylakoids.</title>
        <authorList>
            <person name="Nakamura Y."/>
            <person name="Kaneko T."/>
            <person name="Sato S."/>
            <person name="Mimuro M."/>
            <person name="Miyashita H."/>
            <person name="Tsuchiya T."/>
            <person name="Sasamoto S."/>
            <person name="Watanabe A."/>
            <person name="Kawashima K."/>
            <person name="Kishida Y."/>
            <person name="Kiyokawa C."/>
            <person name="Kohara M."/>
            <person name="Matsumoto M."/>
            <person name="Matsuno A."/>
            <person name="Nakazaki N."/>
            <person name="Shimpo S."/>
            <person name="Takeuchi C."/>
            <person name="Yamada M."/>
            <person name="Tabata S."/>
        </authorList>
    </citation>
    <scope>NUCLEOTIDE SEQUENCE [LARGE SCALE GENOMIC DNA]</scope>
    <source>
        <strain evidence="13">ATCC 29082 / PCC 7421</strain>
    </source>
</reference>